<name>A0A0E0D4G6_9ORYZ</name>
<keyword evidence="3" id="KW-1185">Reference proteome</keyword>
<dbReference type="AlphaFoldDB" id="A0A0E0D4G6"/>
<protein>
    <submittedName>
        <fullName evidence="2">Uncharacterized protein</fullName>
    </submittedName>
</protein>
<proteinExistence type="predicted"/>
<evidence type="ECO:0000313" key="2">
    <source>
        <dbReference type="EnsemblPlants" id="OMERI03G25580.2"/>
    </source>
</evidence>
<feature type="region of interest" description="Disordered" evidence="1">
    <location>
        <begin position="96"/>
        <end position="120"/>
    </location>
</feature>
<evidence type="ECO:0000256" key="1">
    <source>
        <dbReference type="SAM" id="MobiDB-lite"/>
    </source>
</evidence>
<dbReference type="EnsemblPlants" id="OMERI03G25580.2">
    <property type="protein sequence ID" value="OMERI03G25580.2"/>
    <property type="gene ID" value="OMERI03G25580"/>
</dbReference>
<sequence length="169" mass="18661">MATQGNESAATTTTTHMVCHQAYPSYNMSAKMPSVPQWLMINDDRATMMTLATGRADCMSRTIFVASMDGHYLSLGCEENASPSLTGEIVGKKIARAKKQKNPRGEGERDSGIQDAALLPPGGRRRRDWSDLWECYIWATSSEVLGREAAAAARRNKRGANWNDIIKHK</sequence>
<organism evidence="2">
    <name type="scientific">Oryza meridionalis</name>
    <dbReference type="NCBI Taxonomy" id="40149"/>
    <lineage>
        <taxon>Eukaryota</taxon>
        <taxon>Viridiplantae</taxon>
        <taxon>Streptophyta</taxon>
        <taxon>Embryophyta</taxon>
        <taxon>Tracheophyta</taxon>
        <taxon>Spermatophyta</taxon>
        <taxon>Magnoliopsida</taxon>
        <taxon>Liliopsida</taxon>
        <taxon>Poales</taxon>
        <taxon>Poaceae</taxon>
        <taxon>BOP clade</taxon>
        <taxon>Oryzoideae</taxon>
        <taxon>Oryzeae</taxon>
        <taxon>Oryzinae</taxon>
        <taxon>Oryza</taxon>
    </lineage>
</organism>
<feature type="compositionally biased region" description="Basic and acidic residues" evidence="1">
    <location>
        <begin position="103"/>
        <end position="112"/>
    </location>
</feature>
<dbReference type="Proteomes" id="UP000008021">
    <property type="component" value="Chromosome 3"/>
</dbReference>
<evidence type="ECO:0000313" key="3">
    <source>
        <dbReference type="Proteomes" id="UP000008021"/>
    </source>
</evidence>
<accession>A0A0E0D4G6</accession>
<dbReference type="Gramene" id="OMERI03G25580.2">
    <property type="protein sequence ID" value="OMERI03G25580.2"/>
    <property type="gene ID" value="OMERI03G25580"/>
</dbReference>
<reference evidence="2" key="1">
    <citation type="submission" date="2015-04" db="UniProtKB">
        <authorList>
            <consortium name="EnsemblPlants"/>
        </authorList>
    </citation>
    <scope>IDENTIFICATION</scope>
</reference>
<reference evidence="2" key="2">
    <citation type="submission" date="2018-05" db="EMBL/GenBank/DDBJ databases">
        <title>OmerRS3 (Oryza meridionalis Reference Sequence Version 3).</title>
        <authorList>
            <person name="Zhang J."/>
            <person name="Kudrna D."/>
            <person name="Lee S."/>
            <person name="Talag J."/>
            <person name="Welchert J."/>
            <person name="Wing R.A."/>
        </authorList>
    </citation>
    <scope>NUCLEOTIDE SEQUENCE [LARGE SCALE GENOMIC DNA]</scope>
    <source>
        <strain evidence="2">cv. OR44</strain>
    </source>
</reference>